<dbReference type="Proteomes" id="UP000279833">
    <property type="component" value="Unassembled WGS sequence"/>
</dbReference>
<evidence type="ECO:0000313" key="2">
    <source>
        <dbReference type="Proteomes" id="UP000279833"/>
    </source>
</evidence>
<proteinExistence type="predicted"/>
<evidence type="ECO:0000313" key="3">
    <source>
        <dbReference type="WBParaSite" id="SCUD_0001253701-mRNA-1"/>
    </source>
</evidence>
<dbReference type="WBParaSite" id="SCUD_0001253701-mRNA-1">
    <property type="protein sequence ID" value="SCUD_0001253701-mRNA-1"/>
    <property type="gene ID" value="SCUD_0001253701"/>
</dbReference>
<protein>
    <submittedName>
        <fullName evidence="3">Ovule protein</fullName>
    </submittedName>
</protein>
<name>A0A183KBZ6_9TREM</name>
<keyword evidence="2" id="KW-1185">Reference proteome</keyword>
<dbReference type="AlphaFoldDB" id="A0A183KBZ6"/>
<organism evidence="3">
    <name type="scientific">Schistosoma curassoni</name>
    <dbReference type="NCBI Taxonomy" id="6186"/>
    <lineage>
        <taxon>Eukaryota</taxon>
        <taxon>Metazoa</taxon>
        <taxon>Spiralia</taxon>
        <taxon>Lophotrochozoa</taxon>
        <taxon>Platyhelminthes</taxon>
        <taxon>Trematoda</taxon>
        <taxon>Digenea</taxon>
        <taxon>Strigeidida</taxon>
        <taxon>Schistosomatoidea</taxon>
        <taxon>Schistosomatidae</taxon>
        <taxon>Schistosoma</taxon>
    </lineage>
</organism>
<gene>
    <name evidence="1" type="ORF">SCUD_LOCUS12534</name>
</gene>
<sequence length="76" mass="9053">MKSIELPFPEQSFLFEKVPTLLPFYPYMEHIELLHPYIGHQKNPLEVEIAILLFSLQDFFHIFFHWELTLVSCCVG</sequence>
<reference evidence="3" key="1">
    <citation type="submission" date="2016-06" db="UniProtKB">
        <authorList>
            <consortium name="WormBaseParasite"/>
        </authorList>
    </citation>
    <scope>IDENTIFICATION</scope>
</reference>
<reference evidence="1 2" key="2">
    <citation type="submission" date="2018-11" db="EMBL/GenBank/DDBJ databases">
        <authorList>
            <consortium name="Pathogen Informatics"/>
        </authorList>
    </citation>
    <scope>NUCLEOTIDE SEQUENCE [LARGE SCALE GENOMIC DNA]</scope>
    <source>
        <strain evidence="1">Dakar</strain>
        <strain evidence="2">Dakar, Senegal</strain>
    </source>
</reference>
<evidence type="ECO:0000313" key="1">
    <source>
        <dbReference type="EMBL" id="VDP49174.1"/>
    </source>
</evidence>
<dbReference type="EMBL" id="UZAK01035188">
    <property type="protein sequence ID" value="VDP49174.1"/>
    <property type="molecule type" value="Genomic_DNA"/>
</dbReference>
<accession>A0A183KBZ6</accession>